<feature type="compositionally biased region" description="Polar residues" evidence="1">
    <location>
        <begin position="13"/>
        <end position="25"/>
    </location>
</feature>
<dbReference type="PANTHER" id="PTHR42470:SF2">
    <property type="match status" value="1"/>
</dbReference>
<feature type="region of interest" description="Disordered" evidence="1">
    <location>
        <begin position="1"/>
        <end position="162"/>
    </location>
</feature>
<gene>
    <name evidence="3" type="ORF">IWZ03DRAFT_364363</name>
</gene>
<organism evidence="3 4">
    <name type="scientific">Phyllosticta citriasiana</name>
    <dbReference type="NCBI Taxonomy" id="595635"/>
    <lineage>
        <taxon>Eukaryota</taxon>
        <taxon>Fungi</taxon>
        <taxon>Dikarya</taxon>
        <taxon>Ascomycota</taxon>
        <taxon>Pezizomycotina</taxon>
        <taxon>Dothideomycetes</taxon>
        <taxon>Dothideomycetes incertae sedis</taxon>
        <taxon>Botryosphaeriales</taxon>
        <taxon>Phyllostictaceae</taxon>
        <taxon>Phyllosticta</taxon>
    </lineage>
</organism>
<evidence type="ECO:0000259" key="2">
    <source>
        <dbReference type="Pfam" id="PF25545"/>
    </source>
</evidence>
<dbReference type="EMBL" id="JBBPHU010000001">
    <property type="protein sequence ID" value="KAK7523343.1"/>
    <property type="molecule type" value="Genomic_DNA"/>
</dbReference>
<feature type="compositionally biased region" description="Basic and acidic residues" evidence="1">
    <location>
        <begin position="542"/>
        <end position="552"/>
    </location>
</feature>
<name>A0ABR1KWU5_9PEZI</name>
<evidence type="ECO:0000313" key="3">
    <source>
        <dbReference type="EMBL" id="KAK7523343.1"/>
    </source>
</evidence>
<dbReference type="Proteomes" id="UP001363622">
    <property type="component" value="Unassembled WGS sequence"/>
</dbReference>
<feature type="region of interest" description="Disordered" evidence="1">
    <location>
        <begin position="510"/>
        <end position="569"/>
    </location>
</feature>
<feature type="compositionally biased region" description="Polar residues" evidence="1">
    <location>
        <begin position="47"/>
        <end position="59"/>
    </location>
</feature>
<dbReference type="PANTHER" id="PTHR42470">
    <property type="entry name" value="VAST DOMAIN-CONTAINING PROTEIN"/>
    <property type="match status" value="1"/>
</dbReference>
<evidence type="ECO:0000313" key="4">
    <source>
        <dbReference type="Proteomes" id="UP001363622"/>
    </source>
</evidence>
<protein>
    <recommendedName>
        <fullName evidence="2">DUF7924 domain-containing protein</fullName>
    </recommendedName>
</protein>
<feature type="compositionally biased region" description="Low complexity" evidence="1">
    <location>
        <begin position="510"/>
        <end position="519"/>
    </location>
</feature>
<reference evidence="3 4" key="1">
    <citation type="submission" date="2024-04" db="EMBL/GenBank/DDBJ databases">
        <title>Phyllosticta paracitricarpa is synonymous to the EU quarantine fungus P. citricarpa based on phylogenomic analyses.</title>
        <authorList>
            <consortium name="Lawrence Berkeley National Laboratory"/>
            <person name="Van Ingen-Buijs V.A."/>
            <person name="Van Westerhoven A.C."/>
            <person name="Haridas S."/>
            <person name="Skiadas P."/>
            <person name="Martin F."/>
            <person name="Groenewald J.Z."/>
            <person name="Crous P.W."/>
            <person name="Seidl M.F."/>
        </authorList>
    </citation>
    <scope>NUCLEOTIDE SEQUENCE [LARGE SCALE GENOMIC DNA]</scope>
    <source>
        <strain evidence="3 4">CBS 123371</strain>
    </source>
</reference>
<dbReference type="Pfam" id="PF25545">
    <property type="entry name" value="DUF7924"/>
    <property type="match status" value="1"/>
</dbReference>
<proteinExistence type="predicted"/>
<keyword evidence="4" id="KW-1185">Reference proteome</keyword>
<evidence type="ECO:0000256" key="1">
    <source>
        <dbReference type="SAM" id="MobiDB-lite"/>
    </source>
</evidence>
<sequence length="569" mass="63324">MPRTSPSPLHPQQKASSGHQTTSPRRSARIQKAASSSLLQAPIDRPSGTNPTESYSLNPPSAKDARQKQKAVGQALEGSSSIRHEQPTTKRHARTEDALQAVEFSSSPPSQQGSAKKRKRSEDAEASPPAQHQRVETRQNSAPPNIPHPSVPDSDQEEQSNDPVDYWRKHHVWPSNFFDSDGPAIMTSLTRSSSTKRKDRRNYSKEIWNFDVSDPGSDSPETRAYLLKLSSVDNFFKKHSRDPPPTEGLPIEAKKVIEILKTQEQTVPSFLTQETLQLIQSKIIGKNEAKVVSDVGPVVVPHVDHINYLENNILGKLTESVDDIWSHCIPILASNCPKPDYTAGFDWRTFNDNQIEKMDNLGPTADCSFYQGRKEQYFPFFTCEAKGTSGDISEAGNQSLETALIASRGLIELFRRAKLEDKIQHQILCFSAVYDNANSWIYAHLSHDVRERFPTFYRYQVACFNFPAQALASYKLVKNIYKIWAPQRRDLICEALDVIAKMPGLYIPSASSSATAPSPGAGGAARESNRRSMNPPSAAPDRSGRGRSRNDSTPDTTPNPHPKKPKTSR</sequence>
<feature type="compositionally biased region" description="Polar residues" evidence="1">
    <location>
        <begin position="103"/>
        <end position="114"/>
    </location>
</feature>
<accession>A0ABR1KWU5</accession>
<comment type="caution">
    <text evidence="3">The sequence shown here is derived from an EMBL/GenBank/DDBJ whole genome shotgun (WGS) entry which is preliminary data.</text>
</comment>
<feature type="domain" description="DUF7924" evidence="2">
    <location>
        <begin position="279"/>
        <end position="496"/>
    </location>
</feature>
<dbReference type="InterPro" id="IPR057684">
    <property type="entry name" value="DUF7924"/>
</dbReference>